<sequence length="222" mass="23873">MQGGDGTQSFSAANLIQQIISLSQFGNGHVRVVSEDGQPLDIAPETIVLRPDGQVLLSGDGNSILPGNQFVIQYYNPEEVTEPSGSIDNSNSEIQLAPKDPNHQLHHEQRLQAQQQPQQQIQQQQIIVAAPSDNQPAQSRQYIINNSPGTQITIQEGEEVTEQIVTVDSQGNLITVGPEKTNGVQFLSASGETSGIVELEGGEDGDNRMIITEDQEGALVIG</sequence>
<name>A0AAV4FPG3_9GAST</name>
<keyword evidence="2" id="KW-1185">Reference proteome</keyword>
<protein>
    <submittedName>
        <fullName evidence="1">Uncharacterized protein</fullName>
    </submittedName>
</protein>
<proteinExistence type="predicted"/>
<evidence type="ECO:0000313" key="1">
    <source>
        <dbReference type="EMBL" id="GFR74613.1"/>
    </source>
</evidence>
<dbReference type="AlphaFoldDB" id="A0AAV4FPG3"/>
<dbReference type="Proteomes" id="UP000762676">
    <property type="component" value="Unassembled WGS sequence"/>
</dbReference>
<reference evidence="1 2" key="1">
    <citation type="journal article" date="2021" name="Elife">
        <title>Chloroplast acquisition without the gene transfer in kleptoplastic sea slugs, Plakobranchus ocellatus.</title>
        <authorList>
            <person name="Maeda T."/>
            <person name="Takahashi S."/>
            <person name="Yoshida T."/>
            <person name="Shimamura S."/>
            <person name="Takaki Y."/>
            <person name="Nagai Y."/>
            <person name="Toyoda A."/>
            <person name="Suzuki Y."/>
            <person name="Arimoto A."/>
            <person name="Ishii H."/>
            <person name="Satoh N."/>
            <person name="Nishiyama T."/>
            <person name="Hasebe M."/>
            <person name="Maruyama T."/>
            <person name="Minagawa J."/>
            <person name="Obokata J."/>
            <person name="Shigenobu S."/>
        </authorList>
    </citation>
    <scope>NUCLEOTIDE SEQUENCE [LARGE SCALE GENOMIC DNA]</scope>
</reference>
<accession>A0AAV4FPG3</accession>
<organism evidence="1 2">
    <name type="scientific">Elysia marginata</name>
    <dbReference type="NCBI Taxonomy" id="1093978"/>
    <lineage>
        <taxon>Eukaryota</taxon>
        <taxon>Metazoa</taxon>
        <taxon>Spiralia</taxon>
        <taxon>Lophotrochozoa</taxon>
        <taxon>Mollusca</taxon>
        <taxon>Gastropoda</taxon>
        <taxon>Heterobranchia</taxon>
        <taxon>Euthyneura</taxon>
        <taxon>Panpulmonata</taxon>
        <taxon>Sacoglossa</taxon>
        <taxon>Placobranchoidea</taxon>
        <taxon>Plakobranchidae</taxon>
        <taxon>Elysia</taxon>
    </lineage>
</organism>
<dbReference type="EMBL" id="BMAT01011533">
    <property type="protein sequence ID" value="GFR74613.1"/>
    <property type="molecule type" value="Genomic_DNA"/>
</dbReference>
<gene>
    <name evidence="1" type="ORF">ElyMa_005758400</name>
</gene>
<comment type="caution">
    <text evidence="1">The sequence shown here is derived from an EMBL/GenBank/DDBJ whole genome shotgun (WGS) entry which is preliminary data.</text>
</comment>
<evidence type="ECO:0000313" key="2">
    <source>
        <dbReference type="Proteomes" id="UP000762676"/>
    </source>
</evidence>